<sequence length="281" mass="30834">MTAAPILPPSDRRPRQLTDPVALRRNRARADRLGRADPLHRIALDEIETRLAEINRRFTRTAIVTSWPAFWAAAFPDAHVIPDTEVLDLPADLDLVVHAMSLHWADDPVGQIVQSARALKADGLFLAALPGGDTLPELRDTLTRAEIEVTGGLSPRFLPMGEIRDLGALLSRAGLALPVADHLPLRLSYRDLFHLAHDLRAMGEGNALSDRLRHPSRREIFARAAADYAARYPDPDQPGRVIASFDLIFLTGWAPAASQPKPLRPGSAQASLTDALKPRMP</sequence>
<dbReference type="KEGG" id="paru:CYR75_00595"/>
<evidence type="ECO:0000256" key="3">
    <source>
        <dbReference type="SAM" id="MobiDB-lite"/>
    </source>
</evidence>
<dbReference type="SUPFAM" id="SSF53335">
    <property type="entry name" value="S-adenosyl-L-methionine-dependent methyltransferases"/>
    <property type="match status" value="1"/>
</dbReference>
<dbReference type="Proteomes" id="UP000234882">
    <property type="component" value="Chromosome"/>
</dbReference>
<dbReference type="GO" id="GO:0008168">
    <property type="term" value="F:methyltransferase activity"/>
    <property type="evidence" value="ECO:0007669"/>
    <property type="project" value="UniProtKB-KW"/>
</dbReference>
<dbReference type="GO" id="GO:0032259">
    <property type="term" value="P:methylation"/>
    <property type="evidence" value="ECO:0007669"/>
    <property type="project" value="UniProtKB-KW"/>
</dbReference>
<keyword evidence="1 4" id="KW-0489">Methyltransferase</keyword>
<keyword evidence="2 4" id="KW-0808">Transferase</keyword>
<dbReference type="InterPro" id="IPR029063">
    <property type="entry name" value="SAM-dependent_MTases_sf"/>
</dbReference>
<dbReference type="InterPro" id="IPR050602">
    <property type="entry name" value="Malonyl-ACP_OMT"/>
</dbReference>
<evidence type="ECO:0000256" key="2">
    <source>
        <dbReference type="ARBA" id="ARBA00022679"/>
    </source>
</evidence>
<accession>A0A2K9MBI0</accession>
<evidence type="ECO:0000313" key="4">
    <source>
        <dbReference type="EMBL" id="AUM73001.1"/>
    </source>
</evidence>
<name>A0A2K9MBI0_9RHOB</name>
<evidence type="ECO:0000256" key="1">
    <source>
        <dbReference type="ARBA" id="ARBA00022603"/>
    </source>
</evidence>
<dbReference type="PANTHER" id="PTHR13090:SF1">
    <property type="entry name" value="ARGININE-HYDROXYLASE NDUFAF5, MITOCHONDRIAL"/>
    <property type="match status" value="1"/>
</dbReference>
<keyword evidence="5" id="KW-1185">Reference proteome</keyword>
<organism evidence="4 5">
    <name type="scientific">Paracoccus jeotgali</name>
    <dbReference type="NCBI Taxonomy" id="2065379"/>
    <lineage>
        <taxon>Bacteria</taxon>
        <taxon>Pseudomonadati</taxon>
        <taxon>Pseudomonadota</taxon>
        <taxon>Alphaproteobacteria</taxon>
        <taxon>Rhodobacterales</taxon>
        <taxon>Paracoccaceae</taxon>
        <taxon>Paracoccus</taxon>
    </lineage>
</organism>
<dbReference type="PANTHER" id="PTHR13090">
    <property type="entry name" value="ARGININE-HYDROXYLASE NDUFAF5, MITOCHONDRIAL"/>
    <property type="match status" value="1"/>
</dbReference>
<protein>
    <submittedName>
        <fullName evidence="4">SAM-dependent methyltransferase</fullName>
    </submittedName>
</protein>
<dbReference type="AlphaFoldDB" id="A0A2K9MBI0"/>
<dbReference type="RefSeq" id="WP_101498385.1">
    <property type="nucleotide sequence ID" value="NZ_CP025583.1"/>
</dbReference>
<dbReference type="Gene3D" id="3.40.50.150">
    <property type="entry name" value="Vaccinia Virus protein VP39"/>
    <property type="match status" value="1"/>
</dbReference>
<proteinExistence type="predicted"/>
<reference evidence="5" key="1">
    <citation type="submission" date="2017-12" db="EMBL/GenBank/DDBJ databases">
        <title>Genomic analysis of Paracoccus sp. CBA4604.</title>
        <authorList>
            <person name="Roh S.W."/>
            <person name="Kim J.Y."/>
            <person name="Kim J.S."/>
        </authorList>
    </citation>
    <scope>NUCLEOTIDE SEQUENCE [LARGE SCALE GENOMIC DNA]</scope>
    <source>
        <strain evidence="5">CBA4604</strain>
    </source>
</reference>
<dbReference type="EMBL" id="CP025583">
    <property type="protein sequence ID" value="AUM73001.1"/>
    <property type="molecule type" value="Genomic_DNA"/>
</dbReference>
<feature type="region of interest" description="Disordered" evidence="3">
    <location>
        <begin position="258"/>
        <end position="281"/>
    </location>
</feature>
<gene>
    <name evidence="4" type="ORF">CYR75_00595</name>
</gene>
<dbReference type="OrthoDB" id="9793723at2"/>
<evidence type="ECO:0000313" key="5">
    <source>
        <dbReference type="Proteomes" id="UP000234882"/>
    </source>
</evidence>